<dbReference type="Proteomes" id="UP000596063">
    <property type="component" value="Chromosome"/>
</dbReference>
<dbReference type="SMART" id="SM00028">
    <property type="entry name" value="TPR"/>
    <property type="match status" value="2"/>
</dbReference>
<dbReference type="EMBL" id="CP066167">
    <property type="protein sequence ID" value="QQD18490.1"/>
    <property type="molecule type" value="Genomic_DNA"/>
</dbReference>
<sequence length="304" mass="34715">MRSLTRAGLLILLGLSSAIALAQQPSNSQQPQSVEDPRLDQHIEELKEPLYSPFIERYLLDEVRSLRIDMERKHRELTQEVVDRELAAADKAVSYSTNTVTYFFYLIAGVSSALVLIGWSSIRDIKDKVHSVANEQVSELVEEYENRLRAIEKQLKQETAHIESNREEINRTQEIHSLWLRATQENSPAGKIAVYDQILAIRPNDVEAITYKADAALEQGEPQWAVNLCHQALAQDEHNGHAFYQLACAYARLGNTDEAARYFGKAVEQTEIYRDELWRDSELEPLRDHPAIHEILDPTIEKPS</sequence>
<dbReference type="AlphaFoldDB" id="A0A7T4R153"/>
<dbReference type="PROSITE" id="PS50005">
    <property type="entry name" value="TPR"/>
    <property type="match status" value="1"/>
</dbReference>
<dbReference type="Gene3D" id="1.25.40.10">
    <property type="entry name" value="Tetratricopeptide repeat domain"/>
    <property type="match status" value="1"/>
</dbReference>
<dbReference type="InterPro" id="IPR011990">
    <property type="entry name" value="TPR-like_helical_dom_sf"/>
</dbReference>
<dbReference type="RefSeq" id="WP_198569981.1">
    <property type="nucleotide sequence ID" value="NZ_CP066167.1"/>
</dbReference>
<keyword evidence="3" id="KW-1133">Transmembrane helix</keyword>
<evidence type="ECO:0000256" key="2">
    <source>
        <dbReference type="SAM" id="Coils"/>
    </source>
</evidence>
<evidence type="ECO:0000256" key="4">
    <source>
        <dbReference type="SAM" id="SignalP"/>
    </source>
</evidence>
<reference evidence="5 6" key="1">
    <citation type="submission" date="2020-12" db="EMBL/GenBank/DDBJ databases">
        <authorList>
            <person name="Shan Y."/>
        </authorList>
    </citation>
    <scope>NUCLEOTIDE SEQUENCE [LARGE SCALE GENOMIC DNA]</scope>
    <source>
        <strain evidence="6">csc3.9</strain>
    </source>
</reference>
<keyword evidence="6" id="KW-1185">Reference proteome</keyword>
<feature type="signal peptide" evidence="4">
    <location>
        <begin position="1"/>
        <end position="22"/>
    </location>
</feature>
<keyword evidence="4" id="KW-0732">Signal</keyword>
<feature type="transmembrane region" description="Helical" evidence="3">
    <location>
        <begin position="102"/>
        <end position="122"/>
    </location>
</feature>
<evidence type="ECO:0000256" key="3">
    <source>
        <dbReference type="SAM" id="Phobius"/>
    </source>
</evidence>
<dbReference type="NCBIfam" id="NF047558">
    <property type="entry name" value="TPR_END_plus"/>
    <property type="match status" value="1"/>
</dbReference>
<name>A0A7T4R153_9GAMM</name>
<keyword evidence="2" id="KW-0175">Coiled coil</keyword>
<keyword evidence="3" id="KW-0472">Membrane</keyword>
<gene>
    <name evidence="5" type="ORF">I6N98_01035</name>
</gene>
<dbReference type="Pfam" id="PF14559">
    <property type="entry name" value="TPR_19"/>
    <property type="match status" value="1"/>
</dbReference>
<dbReference type="InterPro" id="IPR019734">
    <property type="entry name" value="TPR_rpt"/>
</dbReference>
<feature type="repeat" description="TPR" evidence="1">
    <location>
        <begin position="240"/>
        <end position="273"/>
    </location>
</feature>
<accession>A0A7T4R153</accession>
<dbReference type="SUPFAM" id="SSF48452">
    <property type="entry name" value="TPR-like"/>
    <property type="match status" value="1"/>
</dbReference>
<protein>
    <submittedName>
        <fullName evidence="5">Tetratricopeptide repeat protein</fullName>
    </submittedName>
</protein>
<evidence type="ECO:0000313" key="5">
    <source>
        <dbReference type="EMBL" id="QQD18490.1"/>
    </source>
</evidence>
<feature type="chain" id="PRO_5033052501" evidence="4">
    <location>
        <begin position="23"/>
        <end position="304"/>
    </location>
</feature>
<keyword evidence="1" id="KW-0802">TPR repeat</keyword>
<keyword evidence="3" id="KW-0812">Transmembrane</keyword>
<evidence type="ECO:0000313" key="6">
    <source>
        <dbReference type="Proteomes" id="UP000596063"/>
    </source>
</evidence>
<dbReference type="KEGG" id="snan:I6N98_01035"/>
<feature type="coiled-coil region" evidence="2">
    <location>
        <begin position="134"/>
        <end position="172"/>
    </location>
</feature>
<evidence type="ECO:0000256" key="1">
    <source>
        <dbReference type="PROSITE-ProRule" id="PRU00339"/>
    </source>
</evidence>
<proteinExistence type="predicted"/>
<organism evidence="5 6">
    <name type="scientific">Spongiibacter nanhainus</name>
    <dbReference type="NCBI Taxonomy" id="2794344"/>
    <lineage>
        <taxon>Bacteria</taxon>
        <taxon>Pseudomonadati</taxon>
        <taxon>Pseudomonadota</taxon>
        <taxon>Gammaproteobacteria</taxon>
        <taxon>Cellvibrionales</taxon>
        <taxon>Spongiibacteraceae</taxon>
        <taxon>Spongiibacter</taxon>
    </lineage>
</organism>